<organism evidence="1 2">
    <name type="scientific">Gracilibacillus xinjiangensis</name>
    <dbReference type="NCBI Taxonomy" id="1193282"/>
    <lineage>
        <taxon>Bacteria</taxon>
        <taxon>Bacillati</taxon>
        <taxon>Bacillota</taxon>
        <taxon>Bacilli</taxon>
        <taxon>Bacillales</taxon>
        <taxon>Bacillaceae</taxon>
        <taxon>Gracilibacillus</taxon>
    </lineage>
</organism>
<evidence type="ECO:0000313" key="2">
    <source>
        <dbReference type="Proteomes" id="UP001595882"/>
    </source>
</evidence>
<protein>
    <submittedName>
        <fullName evidence="1">Uncharacterized protein</fullName>
    </submittedName>
</protein>
<name>A0ABV8WTE9_9BACI</name>
<accession>A0ABV8WTE9</accession>
<evidence type="ECO:0000313" key="1">
    <source>
        <dbReference type="EMBL" id="MFC4402862.1"/>
    </source>
</evidence>
<comment type="caution">
    <text evidence="1">The sequence shown here is derived from an EMBL/GenBank/DDBJ whole genome shotgun (WGS) entry which is preliminary data.</text>
</comment>
<reference evidence="2" key="1">
    <citation type="journal article" date="2019" name="Int. J. Syst. Evol. Microbiol.">
        <title>The Global Catalogue of Microorganisms (GCM) 10K type strain sequencing project: providing services to taxonomists for standard genome sequencing and annotation.</title>
        <authorList>
            <consortium name="The Broad Institute Genomics Platform"/>
            <consortium name="The Broad Institute Genome Sequencing Center for Infectious Disease"/>
            <person name="Wu L."/>
            <person name="Ma J."/>
        </authorList>
    </citation>
    <scope>NUCLEOTIDE SEQUENCE [LARGE SCALE GENOMIC DNA]</scope>
    <source>
        <strain evidence="2">CCUG 37865</strain>
    </source>
</reference>
<dbReference type="Proteomes" id="UP001595882">
    <property type="component" value="Unassembled WGS sequence"/>
</dbReference>
<sequence>MAWRETESRGIQPCFHRHGWEESGISRHSAMLSVPWLGGKQNLQAFSHAFNAMAGRKAESRGIQPSFHYHGWEGTRSSKYSAKLSPPWLGRKQKLEAFSQAFSAMAGRKAESRGIQPSFHYHGWEGTRSSKYSAKLSPPWLGRKQKLEAFSQAFTNMARRKAEAQGIQPCFQCRGLEESRISRHSAMLSPPWLGRRQKLEAFSQAFTNMARRKAEAQGIQPSFHRHGWEESRISRHSAKLSLTWLGGKQNLEAFSHAFTTMAGRETESRGIQSPRPLPCHTTHPIKAPKFKIALLNEKIWLNSTKINSYLKPSLFFSTILRMNTYSNSITKTKKGEII</sequence>
<keyword evidence="2" id="KW-1185">Reference proteome</keyword>
<proteinExistence type="predicted"/>
<dbReference type="RefSeq" id="WP_390250854.1">
    <property type="nucleotide sequence ID" value="NZ_JBHSDT010000004.1"/>
</dbReference>
<dbReference type="EMBL" id="JBHSDT010000004">
    <property type="protein sequence ID" value="MFC4402862.1"/>
    <property type="molecule type" value="Genomic_DNA"/>
</dbReference>
<gene>
    <name evidence="1" type="ORF">ACFOY7_07220</name>
</gene>